<keyword evidence="2" id="KW-1185">Reference proteome</keyword>
<organism evidence="1 2">
    <name type="scientific">Mesorhizobium opportunistum</name>
    <dbReference type="NCBI Taxonomy" id="593909"/>
    <lineage>
        <taxon>Bacteria</taxon>
        <taxon>Pseudomonadati</taxon>
        <taxon>Pseudomonadota</taxon>
        <taxon>Alphaproteobacteria</taxon>
        <taxon>Hyphomicrobiales</taxon>
        <taxon>Phyllobacteriaceae</taxon>
        <taxon>Mesorhizobium</taxon>
    </lineage>
</organism>
<sequence length="394" mass="41703">MPASNGSFVAWSRMPRIAHAAPRDPRMVVVILRGALDGLAVAPPIGDPDYARLRGELAIGVAGIGRILSLDGFFGLHDAMRTLHDHYVAGDTLIVHAAATPYRDRSHFDGQDVLESGMPGPRDTASGWLNRAVLELPVGDRIEVARPVGLAVSPTVPLIFRGAAPTLTWTPPNFRSASPDTQDRLMGLYGEIDPALLRAFIEGREIDSLSAHGDDPVPRTKMAGPSFREAAEGAAKLLAAESGPRIAALSFDGWDTHAKEGAKDGKLARLLAALDGALEGLVSGLKSVWHDTVIVVITEFGRTARINGNEGTDHGTATTAFLMGGAVNGGRVVADWPGLGTSQLYQGRDLMPTTDLRAVLKGLLRDHLGISELALSQRVFPSSIAVRPLNGLIG</sequence>
<proteinExistence type="predicted"/>
<dbReference type="EMBL" id="JAMYPJ010000023">
    <property type="protein sequence ID" value="MER8934702.1"/>
    <property type="molecule type" value="Genomic_DNA"/>
</dbReference>
<dbReference type="Pfam" id="PF07394">
    <property type="entry name" value="DUF1501"/>
    <property type="match status" value="1"/>
</dbReference>
<dbReference type="InterPro" id="IPR010869">
    <property type="entry name" value="DUF1501"/>
</dbReference>
<name>A0ABV1YHP2_9HYPH</name>
<gene>
    <name evidence="1" type="ORF">NKI33_17185</name>
</gene>
<dbReference type="PANTHER" id="PTHR43737">
    <property type="entry name" value="BLL7424 PROTEIN"/>
    <property type="match status" value="1"/>
</dbReference>
<dbReference type="RefSeq" id="WP_287274118.1">
    <property type="nucleotide sequence ID" value="NZ_JAMYMY010000024.1"/>
</dbReference>
<dbReference type="PANTHER" id="PTHR43737:SF1">
    <property type="entry name" value="DUF1501 DOMAIN-CONTAINING PROTEIN"/>
    <property type="match status" value="1"/>
</dbReference>
<reference evidence="1 2" key="1">
    <citation type="journal article" date="2024" name="Proc. Natl. Acad. Sci. U.S.A.">
        <title>The evolutionary genomics of adaptation to stress in wild rhizobium bacteria.</title>
        <authorList>
            <person name="Kehlet-Delgado H."/>
            <person name="Montoya A.P."/>
            <person name="Jensen K.T."/>
            <person name="Wendlandt C.E."/>
            <person name="Dexheimer C."/>
            <person name="Roberts M."/>
            <person name="Torres Martinez L."/>
            <person name="Friesen M.L."/>
            <person name="Griffitts J.S."/>
            <person name="Porter S.S."/>
        </authorList>
    </citation>
    <scope>NUCLEOTIDE SEQUENCE [LARGE SCALE GENOMIC DNA]</scope>
    <source>
        <strain evidence="1 2">M0729</strain>
    </source>
</reference>
<evidence type="ECO:0000313" key="2">
    <source>
        <dbReference type="Proteomes" id="UP001464387"/>
    </source>
</evidence>
<comment type="caution">
    <text evidence="1">The sequence shown here is derived from an EMBL/GenBank/DDBJ whole genome shotgun (WGS) entry which is preliminary data.</text>
</comment>
<dbReference type="Proteomes" id="UP001464387">
    <property type="component" value="Unassembled WGS sequence"/>
</dbReference>
<accession>A0ABV1YHP2</accession>
<protein>
    <submittedName>
        <fullName evidence="1">DUF1501 domain-containing protein</fullName>
    </submittedName>
</protein>
<evidence type="ECO:0000313" key="1">
    <source>
        <dbReference type="EMBL" id="MER8934702.1"/>
    </source>
</evidence>